<dbReference type="RefSeq" id="WP_163133204.1">
    <property type="nucleotide sequence ID" value="NZ_AP023033.1"/>
</dbReference>
<accession>A0ABU7G7G7</accession>
<dbReference type="PANTHER" id="PTHR42993:SF1">
    <property type="entry name" value="MAOC-LIKE DEHYDRATASE DOMAIN-CONTAINING PROTEIN"/>
    <property type="match status" value="1"/>
</dbReference>
<dbReference type="Proteomes" id="UP001310248">
    <property type="component" value="Unassembled WGS sequence"/>
</dbReference>
<gene>
    <name evidence="2" type="ORF">SNR37_000596</name>
</gene>
<dbReference type="PANTHER" id="PTHR42993">
    <property type="entry name" value="MAOC-LIKE DEHYDRATASE DOMAIN-CONTAINING PROTEIN"/>
    <property type="match status" value="1"/>
</dbReference>
<evidence type="ECO:0000259" key="1">
    <source>
        <dbReference type="Pfam" id="PF01575"/>
    </source>
</evidence>
<organism evidence="2 3">
    <name type="scientific">Agarivorans aestuarii</name>
    <dbReference type="NCBI Taxonomy" id="1563703"/>
    <lineage>
        <taxon>Bacteria</taxon>
        <taxon>Pseudomonadati</taxon>
        <taxon>Pseudomonadota</taxon>
        <taxon>Gammaproteobacteria</taxon>
        <taxon>Alteromonadales</taxon>
        <taxon>Alteromonadaceae</taxon>
        <taxon>Agarivorans</taxon>
    </lineage>
</organism>
<proteinExistence type="predicted"/>
<name>A0ABU7G7G7_9ALTE</name>
<reference evidence="3" key="1">
    <citation type="submission" date="2023-07" db="EMBL/GenBank/DDBJ databases">
        <title>Draft genome sequence of Agarivorans aestuarii strain ZMCS4, a CAZymes producing bacteria isolated from the marine brown algae Clodostephus spongiosus.</title>
        <authorList>
            <person name="Lorente B."/>
            <person name="Cabral C."/>
            <person name="Frias J."/>
            <person name="Faria J."/>
            <person name="Toubarro D."/>
        </authorList>
    </citation>
    <scope>NUCLEOTIDE SEQUENCE [LARGE SCALE GENOMIC DNA]</scope>
    <source>
        <strain evidence="3">ZMCS4</strain>
    </source>
</reference>
<evidence type="ECO:0000313" key="3">
    <source>
        <dbReference type="Proteomes" id="UP001310248"/>
    </source>
</evidence>
<dbReference type="Gene3D" id="3.10.129.10">
    <property type="entry name" value="Hotdog Thioesterase"/>
    <property type="match status" value="1"/>
</dbReference>
<dbReference type="InterPro" id="IPR002539">
    <property type="entry name" value="MaoC-like_dom"/>
</dbReference>
<comment type="caution">
    <text evidence="2">The sequence shown here is derived from an EMBL/GenBank/DDBJ whole genome shotgun (WGS) entry which is preliminary data.</text>
</comment>
<protein>
    <submittedName>
        <fullName evidence="2">MaoC family dehydratase</fullName>
    </submittedName>
</protein>
<dbReference type="Pfam" id="PF01575">
    <property type="entry name" value="MaoC_dehydratas"/>
    <property type="match status" value="1"/>
</dbReference>
<feature type="domain" description="MaoC-like" evidence="1">
    <location>
        <begin position="85"/>
        <end position="196"/>
    </location>
</feature>
<dbReference type="SUPFAM" id="SSF54637">
    <property type="entry name" value="Thioesterase/thiol ester dehydrase-isomerase"/>
    <property type="match status" value="1"/>
</dbReference>
<evidence type="ECO:0000313" key="2">
    <source>
        <dbReference type="EMBL" id="MEE1675271.1"/>
    </source>
</evidence>
<dbReference type="EMBL" id="JAYDYW010000012">
    <property type="protein sequence ID" value="MEE1675271.1"/>
    <property type="molecule type" value="Genomic_DNA"/>
</dbReference>
<dbReference type="InterPro" id="IPR029069">
    <property type="entry name" value="HotDog_dom_sf"/>
</dbReference>
<keyword evidence="3" id="KW-1185">Reference proteome</keyword>
<sequence length="226" mass="26234">MKVVDFIKKKREMLAQNPFELKDWLSPAIRDHWIEFLNKAHDSQLVNWVREHQLSSNGEQQASFKETIELHPKAEALLEELSMQLGEEIHIGDWLNVTQERINQFADVTKDHQWLHTDPQRAAEESPFKTTIAHGFLTLSLLPALTESVDPDKPLYPSAKMMVNYGINQVRFPYPVKVNNRIRARTRLTKVIPIKRGLELVKEITVEIEGCRRPACVVESVVRLYF</sequence>
<dbReference type="CDD" id="cd03450">
    <property type="entry name" value="NodN"/>
    <property type="match status" value="1"/>
</dbReference>
<dbReference type="InterPro" id="IPR039375">
    <property type="entry name" value="NodN-like"/>
</dbReference>